<sequence>MFICSNFDDLLYQVERFDCAAEGGGVQCAARTCNREFCCLFVITILFPPSPPQQMIPPTLFRVLLLLLRLRPLVKGIVSCFYFYFSHAVISLAHTHMHIYVYIVFFYIFIPLATLNST</sequence>
<proteinExistence type="predicted"/>
<gene>
    <name evidence="2" type="ORF">TbgDal_X18170</name>
</gene>
<dbReference type="EMBL" id="FN554973">
    <property type="protein sequence ID" value="CBH16714.1"/>
    <property type="molecule type" value="Genomic_DNA"/>
</dbReference>
<keyword evidence="1" id="KW-1133">Transmembrane helix</keyword>
<accession>D0A0F6</accession>
<organism evidence="2 3">
    <name type="scientific">Trypanosoma brucei gambiense (strain MHOM/CI/86/DAL972)</name>
    <dbReference type="NCBI Taxonomy" id="679716"/>
    <lineage>
        <taxon>Eukaryota</taxon>
        <taxon>Discoba</taxon>
        <taxon>Euglenozoa</taxon>
        <taxon>Kinetoplastea</taxon>
        <taxon>Metakinetoplastina</taxon>
        <taxon>Trypanosomatida</taxon>
        <taxon>Trypanosomatidae</taxon>
        <taxon>Trypanosoma</taxon>
    </lineage>
</organism>
<dbReference type="RefSeq" id="XP_011778978.1">
    <property type="nucleotide sequence ID" value="XM_011780676.1"/>
</dbReference>
<protein>
    <submittedName>
        <fullName evidence="2">Uncharacterized protein</fullName>
    </submittedName>
</protein>
<dbReference type="AlphaFoldDB" id="D0A0F6"/>
<name>D0A0F6_TRYB9</name>
<evidence type="ECO:0000313" key="2">
    <source>
        <dbReference type="EMBL" id="CBH16714.1"/>
    </source>
</evidence>
<feature type="transmembrane region" description="Helical" evidence="1">
    <location>
        <begin position="97"/>
        <end position="115"/>
    </location>
</feature>
<evidence type="ECO:0000313" key="3">
    <source>
        <dbReference type="Proteomes" id="UP000002316"/>
    </source>
</evidence>
<dbReference type="KEGG" id="tbg:TbgDal_X18170"/>
<feature type="transmembrane region" description="Helical" evidence="1">
    <location>
        <begin position="63"/>
        <end position="85"/>
    </location>
</feature>
<keyword evidence="1" id="KW-0812">Transmembrane</keyword>
<dbReference type="GeneID" id="23865062"/>
<dbReference type="Proteomes" id="UP000002316">
    <property type="component" value="Chromosome 10"/>
</dbReference>
<evidence type="ECO:0000256" key="1">
    <source>
        <dbReference type="SAM" id="Phobius"/>
    </source>
</evidence>
<reference evidence="3" key="1">
    <citation type="journal article" date="2010" name="PLoS Negl. Trop. Dis.">
        <title>The genome sequence of Trypanosoma brucei gambiense, causative agent of chronic human african trypanosomiasis.</title>
        <authorList>
            <person name="Jackson A.P."/>
            <person name="Sanders M."/>
            <person name="Berry A."/>
            <person name="McQuillan J."/>
            <person name="Aslett M.A."/>
            <person name="Quail M.A."/>
            <person name="Chukualim B."/>
            <person name="Capewell P."/>
            <person name="MacLeod A."/>
            <person name="Melville S.E."/>
            <person name="Gibson W."/>
            <person name="Barry J.D."/>
            <person name="Berriman M."/>
            <person name="Hertz-Fowler C."/>
        </authorList>
    </citation>
    <scope>NUCLEOTIDE SEQUENCE [LARGE SCALE GENOMIC DNA]</scope>
    <source>
        <strain evidence="3">MHOM/CI/86/DAL972</strain>
    </source>
</reference>
<keyword evidence="1" id="KW-0472">Membrane</keyword>